<accession>A0A0G1NIT4</accession>
<organism evidence="2 3">
    <name type="scientific">Candidatus Nomurabacteria bacterium GW2011_GWA1_46_11</name>
    <dbReference type="NCBI Taxonomy" id="1618732"/>
    <lineage>
        <taxon>Bacteria</taxon>
        <taxon>Candidatus Nomuraibacteriota</taxon>
    </lineage>
</organism>
<evidence type="ECO:0000313" key="2">
    <source>
        <dbReference type="EMBL" id="KKU20509.1"/>
    </source>
</evidence>
<dbReference type="Gene3D" id="1.10.10.10">
    <property type="entry name" value="Winged helix-like DNA-binding domain superfamily/Winged helix DNA-binding domain"/>
    <property type="match status" value="1"/>
</dbReference>
<dbReference type="AlphaFoldDB" id="A0A0G1NIT4"/>
<dbReference type="EMBL" id="LCLS01000038">
    <property type="protein sequence ID" value="KKU20509.1"/>
    <property type="molecule type" value="Genomic_DNA"/>
</dbReference>
<dbReference type="CDD" id="cd00090">
    <property type="entry name" value="HTH_ARSR"/>
    <property type="match status" value="1"/>
</dbReference>
<feature type="domain" description="Transcription regulator TrmB N-terminal" evidence="1">
    <location>
        <begin position="21"/>
        <end position="85"/>
    </location>
</feature>
<dbReference type="InterPro" id="IPR036388">
    <property type="entry name" value="WH-like_DNA-bd_sf"/>
</dbReference>
<dbReference type="SUPFAM" id="SSF46785">
    <property type="entry name" value="Winged helix' DNA-binding domain"/>
    <property type="match status" value="1"/>
</dbReference>
<sequence length="326" mass="37921">MYYRYKHLFVHMNKQIIITQLEQFGLDEVEVQIYLNLLAGGAKTPLDLSRETNINRSKIYRYLDRLKQKRLIEETDKGRGLRLKAASPDSLQLLILEKEQQLKNQKELLPDLLKELAALPGSAASGFEVKHYHGTDGLKQMLWNHLSAKKEILVFGYENRNDIAGKAFAETIRLEQVERRITKVEIENVTDQGDYWYTNVPKWGNYYKSRYIPPAVLTIKQYLVIFNDTISILNWADGNKVGVEITNASFADMQKQIFWKFWDIAASYIEEGKRIEAAKKRRLSHHVWRGVLVGGLPEWAGDCPYRQQLIPGKDGRDLLYMRAIFR</sequence>
<reference evidence="2 3" key="1">
    <citation type="journal article" date="2015" name="Nature">
        <title>rRNA introns, odd ribosomes, and small enigmatic genomes across a large radiation of phyla.</title>
        <authorList>
            <person name="Brown C.T."/>
            <person name="Hug L.A."/>
            <person name="Thomas B.C."/>
            <person name="Sharon I."/>
            <person name="Castelle C.J."/>
            <person name="Singh A."/>
            <person name="Wilkins M.J."/>
            <person name="Williams K.H."/>
            <person name="Banfield J.F."/>
        </authorList>
    </citation>
    <scope>NUCLEOTIDE SEQUENCE [LARGE SCALE GENOMIC DNA]</scope>
</reference>
<proteinExistence type="predicted"/>
<dbReference type="PANTHER" id="PTHR34293">
    <property type="entry name" value="HTH-TYPE TRANSCRIPTIONAL REGULATOR TRMBL2"/>
    <property type="match status" value="1"/>
</dbReference>
<dbReference type="PANTHER" id="PTHR34293:SF1">
    <property type="entry name" value="HTH-TYPE TRANSCRIPTIONAL REGULATOR TRMBL2"/>
    <property type="match status" value="1"/>
</dbReference>
<dbReference type="Proteomes" id="UP000034107">
    <property type="component" value="Unassembled WGS sequence"/>
</dbReference>
<name>A0A0G1NIT4_9BACT</name>
<dbReference type="InterPro" id="IPR011991">
    <property type="entry name" value="ArsR-like_HTH"/>
</dbReference>
<protein>
    <recommendedName>
        <fullName evidence="1">Transcription regulator TrmB N-terminal domain-containing protein</fullName>
    </recommendedName>
</protein>
<evidence type="ECO:0000259" key="1">
    <source>
        <dbReference type="Pfam" id="PF01978"/>
    </source>
</evidence>
<gene>
    <name evidence="2" type="ORF">UX31_C0038G0012</name>
</gene>
<dbReference type="InterPro" id="IPR002831">
    <property type="entry name" value="Tscrpt_reg_TrmB_N"/>
</dbReference>
<dbReference type="Pfam" id="PF01978">
    <property type="entry name" value="TrmB"/>
    <property type="match status" value="1"/>
</dbReference>
<comment type="caution">
    <text evidence="2">The sequence shown here is derived from an EMBL/GenBank/DDBJ whole genome shotgun (WGS) entry which is preliminary data.</text>
</comment>
<dbReference type="InterPro" id="IPR036390">
    <property type="entry name" value="WH_DNA-bd_sf"/>
</dbReference>
<evidence type="ECO:0000313" key="3">
    <source>
        <dbReference type="Proteomes" id="UP000034107"/>
    </source>
</evidence>
<dbReference type="InterPro" id="IPR051797">
    <property type="entry name" value="TrmB-like"/>
</dbReference>